<evidence type="ECO:0000313" key="1">
    <source>
        <dbReference type="EMBL" id="KAJ9072398.1"/>
    </source>
</evidence>
<gene>
    <name evidence="1" type="ORF">DSO57_1027959</name>
</gene>
<keyword evidence="2" id="KW-1185">Reference proteome</keyword>
<sequence>MCIVGWFFSEDESDTIFLLAFNRDEELDRGTIPAEKMAHEIFRFNFIPSNNFRLR</sequence>
<name>A0ACC2TCI4_9FUNG</name>
<comment type="caution">
    <text evidence="1">The sequence shown here is derived from an EMBL/GenBank/DDBJ whole genome shotgun (WGS) entry which is preliminary data.</text>
</comment>
<dbReference type="Proteomes" id="UP001165960">
    <property type="component" value="Unassembled WGS sequence"/>
</dbReference>
<proteinExistence type="predicted"/>
<accession>A0ACC2TCI4</accession>
<evidence type="ECO:0000313" key="2">
    <source>
        <dbReference type="Proteomes" id="UP001165960"/>
    </source>
</evidence>
<protein>
    <submittedName>
        <fullName evidence="1">Uncharacterized protein</fullName>
    </submittedName>
</protein>
<organism evidence="1 2">
    <name type="scientific">Entomophthora muscae</name>
    <dbReference type="NCBI Taxonomy" id="34485"/>
    <lineage>
        <taxon>Eukaryota</taxon>
        <taxon>Fungi</taxon>
        <taxon>Fungi incertae sedis</taxon>
        <taxon>Zoopagomycota</taxon>
        <taxon>Entomophthoromycotina</taxon>
        <taxon>Entomophthoromycetes</taxon>
        <taxon>Entomophthorales</taxon>
        <taxon>Entomophthoraceae</taxon>
        <taxon>Entomophthora</taxon>
    </lineage>
</organism>
<reference evidence="1" key="1">
    <citation type="submission" date="2022-04" db="EMBL/GenBank/DDBJ databases">
        <title>Genome of the entomopathogenic fungus Entomophthora muscae.</title>
        <authorList>
            <person name="Elya C."/>
            <person name="Lovett B.R."/>
            <person name="Lee E."/>
            <person name="Macias A.M."/>
            <person name="Hajek A.E."/>
            <person name="De Bivort B.L."/>
            <person name="Kasson M.T."/>
            <person name="De Fine Licht H.H."/>
            <person name="Stajich J.E."/>
        </authorList>
    </citation>
    <scope>NUCLEOTIDE SEQUENCE</scope>
    <source>
        <strain evidence="1">Berkeley</strain>
    </source>
</reference>
<dbReference type="EMBL" id="QTSX02003014">
    <property type="protein sequence ID" value="KAJ9072398.1"/>
    <property type="molecule type" value="Genomic_DNA"/>
</dbReference>